<dbReference type="Pfam" id="PF01476">
    <property type="entry name" value="LysM"/>
    <property type="match status" value="1"/>
</dbReference>
<evidence type="ECO:0000259" key="1">
    <source>
        <dbReference type="PROSITE" id="PS51782"/>
    </source>
</evidence>
<feature type="domain" description="LysM" evidence="1">
    <location>
        <begin position="37"/>
        <end position="88"/>
    </location>
</feature>
<sequence>MKKIWRNNSYTILLIATSLILSLILASGLKLEDEKYIKVTVKSGESLWEMAEDFSDNHNLSKHEFVAWVERKNGISDGKIYVGEELVLPVTPAPNDAEQYAGIDLE</sequence>
<accession>A0ABS7KAL1</accession>
<dbReference type="Proteomes" id="UP000769780">
    <property type="component" value="Unassembled WGS sequence"/>
</dbReference>
<organism evidence="2 3">
    <name type="scientific">Mesobacillus maritimus</name>
    <dbReference type="NCBI Taxonomy" id="1643336"/>
    <lineage>
        <taxon>Bacteria</taxon>
        <taxon>Bacillati</taxon>
        <taxon>Bacillota</taxon>
        <taxon>Bacilli</taxon>
        <taxon>Bacillales</taxon>
        <taxon>Bacillaceae</taxon>
        <taxon>Mesobacillus</taxon>
    </lineage>
</organism>
<reference evidence="2 3" key="1">
    <citation type="submission" date="2020-07" db="EMBL/GenBank/DDBJ databases">
        <title>Fungal Genomes of the International Space Station.</title>
        <authorList>
            <person name="Seuylemezian A."/>
            <person name="Singh N.K."/>
            <person name="Wood J."/>
            <person name="Venkateswaran K."/>
        </authorList>
    </citation>
    <scope>NUCLEOTIDE SEQUENCE [LARGE SCALE GENOMIC DNA]</scope>
    <source>
        <strain evidence="2 3">PL-B2</strain>
    </source>
</reference>
<name>A0ABS7KAL1_9BACI</name>
<dbReference type="InterPro" id="IPR036779">
    <property type="entry name" value="LysM_dom_sf"/>
</dbReference>
<dbReference type="RefSeq" id="WP_221875518.1">
    <property type="nucleotide sequence ID" value="NZ_JACWFH010000035.1"/>
</dbReference>
<comment type="caution">
    <text evidence="2">The sequence shown here is derived from an EMBL/GenBank/DDBJ whole genome shotgun (WGS) entry which is preliminary data.</text>
</comment>
<dbReference type="CDD" id="cd00118">
    <property type="entry name" value="LysM"/>
    <property type="match status" value="1"/>
</dbReference>
<dbReference type="Gene3D" id="3.10.350.10">
    <property type="entry name" value="LysM domain"/>
    <property type="match status" value="1"/>
</dbReference>
<proteinExistence type="predicted"/>
<evidence type="ECO:0000313" key="2">
    <source>
        <dbReference type="EMBL" id="MBY0099303.1"/>
    </source>
</evidence>
<keyword evidence="3" id="KW-1185">Reference proteome</keyword>
<dbReference type="EMBL" id="JACWFH010000035">
    <property type="protein sequence ID" value="MBY0099303.1"/>
    <property type="molecule type" value="Genomic_DNA"/>
</dbReference>
<dbReference type="PROSITE" id="PS51782">
    <property type="entry name" value="LYSM"/>
    <property type="match status" value="1"/>
</dbReference>
<dbReference type="InterPro" id="IPR018392">
    <property type="entry name" value="LysM"/>
</dbReference>
<gene>
    <name evidence="2" type="ORF">H0185_21280</name>
</gene>
<protein>
    <submittedName>
        <fullName evidence="2">LysM peptidoglycan-binding domain-containing protein</fullName>
    </submittedName>
</protein>
<evidence type="ECO:0000313" key="3">
    <source>
        <dbReference type="Proteomes" id="UP000769780"/>
    </source>
</evidence>